<dbReference type="InterPro" id="IPR056743">
    <property type="entry name" value="TRM5-TYW2-like_MTfase"/>
</dbReference>
<evidence type="ECO:0000259" key="6">
    <source>
        <dbReference type="PROSITE" id="PS51684"/>
    </source>
</evidence>
<organism evidence="7">
    <name type="scientific">Fervidicoccus fontis</name>
    <dbReference type="NCBI Taxonomy" id="683846"/>
    <lineage>
        <taxon>Archaea</taxon>
        <taxon>Thermoproteota</taxon>
        <taxon>Thermoprotei</taxon>
        <taxon>Fervidicoccales</taxon>
        <taxon>Fervidicoccaceae</taxon>
        <taxon>Fervidicoccus</taxon>
    </lineage>
</organism>
<evidence type="ECO:0000313" key="7">
    <source>
        <dbReference type="EMBL" id="HEW63623.1"/>
    </source>
</evidence>
<evidence type="ECO:0000256" key="1">
    <source>
        <dbReference type="ARBA" id="ARBA00022490"/>
    </source>
</evidence>
<gene>
    <name evidence="7" type="ORF">ENO39_00990</name>
</gene>
<comment type="caution">
    <text evidence="7">The sequence shown here is derived from an EMBL/GenBank/DDBJ whole genome shotgun (WGS) entry which is preliminary data.</text>
</comment>
<evidence type="ECO:0000256" key="5">
    <source>
        <dbReference type="ARBA" id="ARBA00022694"/>
    </source>
</evidence>
<dbReference type="GO" id="GO:0005737">
    <property type="term" value="C:cytoplasm"/>
    <property type="evidence" value="ECO:0007669"/>
    <property type="project" value="TreeGrafter"/>
</dbReference>
<evidence type="ECO:0000256" key="3">
    <source>
        <dbReference type="ARBA" id="ARBA00022679"/>
    </source>
</evidence>
<proteinExistence type="predicted"/>
<dbReference type="CDD" id="cd02440">
    <property type="entry name" value="AdoMet_MTases"/>
    <property type="match status" value="1"/>
</dbReference>
<name>A0A7C2VIK1_9CREN</name>
<keyword evidence="2 7" id="KW-0489">Methyltransferase</keyword>
<dbReference type="PROSITE" id="PS51684">
    <property type="entry name" value="SAM_MT_TRM5_TYW2"/>
    <property type="match status" value="1"/>
</dbReference>
<keyword evidence="3" id="KW-0808">Transferase</keyword>
<feature type="domain" description="SAM-dependent methyltransferase TRM5/TYW2-type" evidence="6">
    <location>
        <begin position="38"/>
        <end position="301"/>
    </location>
</feature>
<dbReference type="EMBL" id="DSFH01000018">
    <property type="protein sequence ID" value="HEW63623.1"/>
    <property type="molecule type" value="Genomic_DNA"/>
</dbReference>
<dbReference type="Gene3D" id="3.30.300.110">
    <property type="entry name" value="Met-10+ protein-like domains"/>
    <property type="match status" value="1"/>
</dbReference>
<dbReference type="SUPFAM" id="SSF53335">
    <property type="entry name" value="S-adenosyl-L-methionine-dependent methyltransferases"/>
    <property type="match status" value="1"/>
</dbReference>
<evidence type="ECO:0000256" key="4">
    <source>
        <dbReference type="ARBA" id="ARBA00022691"/>
    </source>
</evidence>
<dbReference type="GO" id="GO:0002939">
    <property type="term" value="P:tRNA N1-guanine methylation"/>
    <property type="evidence" value="ECO:0007669"/>
    <property type="project" value="TreeGrafter"/>
</dbReference>
<dbReference type="InterPro" id="IPR030382">
    <property type="entry name" value="MeTrfase_TRM5/TYW2"/>
</dbReference>
<keyword evidence="4" id="KW-0949">S-adenosyl-L-methionine</keyword>
<dbReference type="Pfam" id="PF02475">
    <property type="entry name" value="TRM5-TYW2_MTfase"/>
    <property type="match status" value="1"/>
</dbReference>
<dbReference type="AlphaFoldDB" id="A0A7C2VIK1"/>
<accession>A0A7C2VIK1</accession>
<keyword evidence="1" id="KW-0963">Cytoplasm</keyword>
<evidence type="ECO:0000256" key="2">
    <source>
        <dbReference type="ARBA" id="ARBA00022603"/>
    </source>
</evidence>
<reference evidence="7" key="1">
    <citation type="journal article" date="2020" name="mSystems">
        <title>Genome- and Community-Level Interaction Insights into Carbon Utilization and Element Cycling Functions of Hydrothermarchaeota in Hydrothermal Sediment.</title>
        <authorList>
            <person name="Zhou Z."/>
            <person name="Liu Y."/>
            <person name="Xu W."/>
            <person name="Pan J."/>
            <person name="Luo Z.H."/>
            <person name="Li M."/>
        </authorList>
    </citation>
    <scope>NUCLEOTIDE SEQUENCE [LARGE SCALE GENOMIC DNA]</scope>
    <source>
        <strain evidence="7">SpSt-1261</strain>
    </source>
</reference>
<dbReference type="Gene3D" id="3.40.50.150">
    <property type="entry name" value="Vaccinia Virus protein VP39"/>
    <property type="match status" value="1"/>
</dbReference>
<dbReference type="InterPro" id="IPR029063">
    <property type="entry name" value="SAM-dependent_MTases_sf"/>
</dbReference>
<sequence length="301" mass="35090">MFTILVIVNIIRWIFLRNDVISDILKELNINEKIEASIDLIGDIAVIKSPVWIKNYELEIFKKIAEKLASRMPYVKSIWLTETPIYGIERTRKYIHLYGERKTVTIYKEHDCSFYVDIEKSYISPRLSYEHIRIAKLVKDNEIIINMFSGIGGFSIVIAKYSNPKIIYSIDINPFSVELQKKNVELNNLTEKIIVLLGDAREIMTRDLKNTADRVLLPLPNIDSSFYNAALTSLRNPYGFLHIYEFEKYDGKKECAINKAYEKVKEKFLSLGWKSELIFGRIVRTVGPRKAQVVLDVYTYR</sequence>
<dbReference type="GO" id="GO:0008175">
    <property type="term" value="F:tRNA methyltransferase activity"/>
    <property type="evidence" value="ECO:0007669"/>
    <property type="project" value="TreeGrafter"/>
</dbReference>
<dbReference type="PANTHER" id="PTHR23245:SF36">
    <property type="entry name" value="TRNA (GUANINE(37)-N1)-METHYLTRANSFERASE"/>
    <property type="match status" value="1"/>
</dbReference>
<dbReference type="Proteomes" id="UP000886076">
    <property type="component" value="Unassembled WGS sequence"/>
</dbReference>
<keyword evidence="5" id="KW-0819">tRNA processing</keyword>
<dbReference type="PANTHER" id="PTHR23245">
    <property type="entry name" value="TRNA METHYLTRANSFERASE"/>
    <property type="match status" value="1"/>
</dbReference>
<protein>
    <submittedName>
        <fullName evidence="7">Class I SAM-dependent methyltransferase family protein</fullName>
    </submittedName>
</protein>